<dbReference type="InterPro" id="IPR001926">
    <property type="entry name" value="TrpB-like_PALP"/>
</dbReference>
<accession>A0A3Q8RSD3</accession>
<dbReference type="AlphaFoldDB" id="A0A3Q8RSD3"/>
<evidence type="ECO:0000313" key="7">
    <source>
        <dbReference type="Proteomes" id="UP000274593"/>
    </source>
</evidence>
<sequence length="452" mass="50227">MKYAKNILETIGNTPLVQLNSVTKEVDALVLAKVETFNPGNSVKDRMALKMIEDAEADGRLKPGGTIIEGTSGNTGMGLALAAIVKGYKCIFVISDKQSKEKMDILRAVGAEVVVCPTNVEPDDPRSYYSVSKRLGEETPNSWYVNQYDNPSNAQAHYEQTGPEIWEQTDGKITHFVVGVGTGGTVSGTAKFLKEKNPNIKIWGVDTYGSVFKKYHETGIFDENEIYPYITEGIGEDILPKNVDFSLIDGFTKVTDKDAAIYTRRIAKEEGIFVGNSAGSAIKGLLQLKDEFKPDDVVVVLFHDHGSRYVGKMFNDDWMRDRGFLEEEITTAEDLIKDHIDKPLVTVQTEELVSHAIERMRAFKISQIPVRDANGFVGSVDESALLHSYLEDKNIAEKPIKDVMGRAYPTVKKSASIDEVSKLINKESQAVLVDLENEKHHIITKYDIIRAI</sequence>
<keyword evidence="7" id="KW-1185">Reference proteome</keyword>
<evidence type="ECO:0000256" key="4">
    <source>
        <dbReference type="PROSITE-ProRule" id="PRU00703"/>
    </source>
</evidence>
<dbReference type="EMBL" id="CP032548">
    <property type="protein sequence ID" value="AZJ35491.1"/>
    <property type="molecule type" value="Genomic_DNA"/>
</dbReference>
<dbReference type="PANTHER" id="PTHR10314">
    <property type="entry name" value="CYSTATHIONINE BETA-SYNTHASE"/>
    <property type="match status" value="1"/>
</dbReference>
<dbReference type="GO" id="GO:0016765">
    <property type="term" value="F:transferase activity, transferring alkyl or aryl (other than methyl) groups"/>
    <property type="evidence" value="ECO:0007669"/>
    <property type="project" value="UniProtKB-ARBA"/>
</dbReference>
<protein>
    <submittedName>
        <fullName evidence="6">Pyridoxal-phosphate dependent enzyme</fullName>
    </submittedName>
</protein>
<dbReference type="InterPro" id="IPR046342">
    <property type="entry name" value="CBS_dom_sf"/>
</dbReference>
<organism evidence="6 7">
    <name type="scientific">Tenacibaculum singaporense</name>
    <dbReference type="NCBI Taxonomy" id="2358479"/>
    <lineage>
        <taxon>Bacteria</taxon>
        <taxon>Pseudomonadati</taxon>
        <taxon>Bacteroidota</taxon>
        <taxon>Flavobacteriia</taxon>
        <taxon>Flavobacteriales</taxon>
        <taxon>Flavobacteriaceae</taxon>
        <taxon>Tenacibaculum</taxon>
    </lineage>
</organism>
<dbReference type="Gene3D" id="3.40.50.1100">
    <property type="match status" value="2"/>
</dbReference>
<keyword evidence="4" id="KW-0129">CBS domain</keyword>
<dbReference type="SUPFAM" id="SSF53686">
    <property type="entry name" value="Tryptophan synthase beta subunit-like PLP-dependent enzymes"/>
    <property type="match status" value="1"/>
</dbReference>
<proteinExistence type="inferred from homology"/>
<dbReference type="CDD" id="cd01561">
    <property type="entry name" value="CBS_like"/>
    <property type="match status" value="1"/>
</dbReference>
<dbReference type="InterPro" id="IPR000644">
    <property type="entry name" value="CBS_dom"/>
</dbReference>
<dbReference type="Pfam" id="PF00291">
    <property type="entry name" value="PALP"/>
    <property type="match status" value="1"/>
</dbReference>
<dbReference type="FunFam" id="3.40.50.1100:FF:000118">
    <property type="entry name" value="Related to CYS4-cystathionine beta-synthase"/>
    <property type="match status" value="1"/>
</dbReference>
<reference evidence="6 7" key="1">
    <citation type="submission" date="2018-09" db="EMBL/GenBank/DDBJ databases">
        <title>Insights into the microbiota of Asian seabass (Lates calcarifer) with tenacibaculosis symptoms and description of sp. nov. Tenacibaculum singaporense.</title>
        <authorList>
            <person name="Miyake S."/>
            <person name="Soh M."/>
            <person name="Azman M.N."/>
            <person name="Ngoh S.Y."/>
            <person name="Orban L."/>
        </authorList>
    </citation>
    <scope>NUCLEOTIDE SEQUENCE [LARGE SCALE GENOMIC DNA]</scope>
    <source>
        <strain evidence="6 7">DSM 106434</strain>
    </source>
</reference>
<evidence type="ECO:0000256" key="2">
    <source>
        <dbReference type="ARBA" id="ARBA00007103"/>
    </source>
</evidence>
<evidence type="ECO:0000259" key="5">
    <source>
        <dbReference type="PROSITE" id="PS51371"/>
    </source>
</evidence>
<dbReference type="InterPro" id="IPR036052">
    <property type="entry name" value="TrpB-like_PALP_sf"/>
</dbReference>
<dbReference type="GO" id="GO:0006535">
    <property type="term" value="P:cysteine biosynthetic process from serine"/>
    <property type="evidence" value="ECO:0007669"/>
    <property type="project" value="InterPro"/>
</dbReference>
<dbReference type="SUPFAM" id="SSF54631">
    <property type="entry name" value="CBS-domain pair"/>
    <property type="match status" value="1"/>
</dbReference>
<dbReference type="Gene3D" id="3.10.580.10">
    <property type="entry name" value="CBS-domain"/>
    <property type="match status" value="1"/>
</dbReference>
<comment type="cofactor">
    <cofactor evidence="1">
        <name>pyridoxal 5'-phosphate</name>
        <dbReference type="ChEBI" id="CHEBI:597326"/>
    </cofactor>
</comment>
<feature type="domain" description="CBS" evidence="5">
    <location>
        <begin position="340"/>
        <end position="397"/>
    </location>
</feature>
<keyword evidence="3" id="KW-0663">Pyridoxal phosphate</keyword>
<dbReference type="Proteomes" id="UP000274593">
    <property type="component" value="Chromosome"/>
</dbReference>
<evidence type="ECO:0000256" key="3">
    <source>
        <dbReference type="ARBA" id="ARBA00022898"/>
    </source>
</evidence>
<name>A0A3Q8RSD3_9FLAO</name>
<dbReference type="KEGG" id="tsig:D6T69_08130"/>
<evidence type="ECO:0000313" key="6">
    <source>
        <dbReference type="EMBL" id="AZJ35491.1"/>
    </source>
</evidence>
<comment type="similarity">
    <text evidence="2">Belongs to the cysteine synthase/cystathionine beta-synthase family.</text>
</comment>
<dbReference type="FunFam" id="3.40.50.1100:FF:000003">
    <property type="entry name" value="Cystathionine beta-synthase"/>
    <property type="match status" value="1"/>
</dbReference>
<dbReference type="InterPro" id="IPR050214">
    <property type="entry name" value="Cys_Synth/Cystath_Beta-Synth"/>
</dbReference>
<dbReference type="PROSITE" id="PS00901">
    <property type="entry name" value="CYS_SYNTHASE"/>
    <property type="match status" value="1"/>
</dbReference>
<dbReference type="Pfam" id="PF00571">
    <property type="entry name" value="CBS"/>
    <property type="match status" value="2"/>
</dbReference>
<evidence type="ECO:0000256" key="1">
    <source>
        <dbReference type="ARBA" id="ARBA00001933"/>
    </source>
</evidence>
<dbReference type="PROSITE" id="PS51371">
    <property type="entry name" value="CBS"/>
    <property type="match status" value="1"/>
</dbReference>
<gene>
    <name evidence="6" type="ORF">D6T69_08130</name>
</gene>
<dbReference type="InterPro" id="IPR001216">
    <property type="entry name" value="P-phosphate_BS"/>
</dbReference>
<dbReference type="RefSeq" id="WP_125067269.1">
    <property type="nucleotide sequence ID" value="NZ_CP032548.1"/>
</dbReference>